<dbReference type="GO" id="GO:0005524">
    <property type="term" value="F:ATP binding"/>
    <property type="evidence" value="ECO:0007669"/>
    <property type="project" value="UniProtKB-KW"/>
</dbReference>
<dbReference type="PANTHER" id="PTHR47964:SF1">
    <property type="entry name" value="ATP-DEPENDENT DNA HELICASE HOMOLOG RECG, CHLOROPLASTIC"/>
    <property type="match status" value="1"/>
</dbReference>
<dbReference type="GO" id="GO:0003677">
    <property type="term" value="F:DNA binding"/>
    <property type="evidence" value="ECO:0007669"/>
    <property type="project" value="UniProtKB-KW"/>
</dbReference>
<dbReference type="PROSITE" id="PS51194">
    <property type="entry name" value="HELICASE_CTER"/>
    <property type="match status" value="1"/>
</dbReference>
<evidence type="ECO:0000256" key="2">
    <source>
        <dbReference type="ARBA" id="ARBA00022763"/>
    </source>
</evidence>
<keyword evidence="2" id="KW-0227">DNA damage</keyword>
<dbReference type="SUPFAM" id="SSF50249">
    <property type="entry name" value="Nucleic acid-binding proteins"/>
    <property type="match status" value="1"/>
</dbReference>
<dbReference type="RefSeq" id="WP_191072321.1">
    <property type="nucleotide sequence ID" value="NZ_CP060506.1"/>
</dbReference>
<dbReference type="SMART" id="SM00487">
    <property type="entry name" value="DEXDc"/>
    <property type="match status" value="1"/>
</dbReference>
<dbReference type="InterPro" id="IPR012340">
    <property type="entry name" value="NA-bd_OB-fold"/>
</dbReference>
<evidence type="ECO:0000256" key="6">
    <source>
        <dbReference type="ARBA" id="ARBA00023125"/>
    </source>
</evidence>
<dbReference type="EMBL" id="JACRUO010000003">
    <property type="protein sequence ID" value="MBD3690210.1"/>
    <property type="molecule type" value="Genomic_DNA"/>
</dbReference>
<dbReference type="SUPFAM" id="SSF52540">
    <property type="entry name" value="P-loop containing nucleoside triphosphate hydrolases"/>
    <property type="match status" value="2"/>
</dbReference>
<dbReference type="GO" id="GO:0006281">
    <property type="term" value="P:DNA repair"/>
    <property type="evidence" value="ECO:0007669"/>
    <property type="project" value="UniProtKB-KW"/>
</dbReference>
<dbReference type="InterPro" id="IPR045562">
    <property type="entry name" value="RecG_dom3_C"/>
</dbReference>
<feature type="domain" description="Helicase C-terminal" evidence="10">
    <location>
        <begin position="480"/>
        <end position="643"/>
    </location>
</feature>
<protein>
    <recommendedName>
        <fullName evidence="8">Probable DNA 3'-5' helicase RecG</fullName>
    </recommendedName>
</protein>
<keyword evidence="6" id="KW-0238">DNA-binding</keyword>
<dbReference type="GO" id="GO:0016787">
    <property type="term" value="F:hydrolase activity"/>
    <property type="evidence" value="ECO:0007669"/>
    <property type="project" value="UniProtKB-KW"/>
</dbReference>
<keyword evidence="3" id="KW-0378">Hydrolase</keyword>
<evidence type="ECO:0000313" key="11">
    <source>
        <dbReference type="EMBL" id="MBD3690210.1"/>
    </source>
</evidence>
<dbReference type="Gene3D" id="2.40.50.140">
    <property type="entry name" value="Nucleic acid-binding proteins"/>
    <property type="match status" value="1"/>
</dbReference>
<evidence type="ECO:0000256" key="5">
    <source>
        <dbReference type="ARBA" id="ARBA00022840"/>
    </source>
</evidence>
<keyword evidence="7" id="KW-0234">DNA repair</keyword>
<dbReference type="InterPro" id="IPR014001">
    <property type="entry name" value="Helicase_ATP-bd"/>
</dbReference>
<dbReference type="InterPro" id="IPR047112">
    <property type="entry name" value="RecG/Mfd"/>
</dbReference>
<sequence>MSDFLAQDLERVCGARAATALAKLGLVSVKDLLFHFPRRYETFAELTPMTDLSEGEEASLVAEVVDQRVSQSHRNRRLWILTVTLTDGVTEVSATFFARSSGMLRGHQERLSVGTRVLCSGKIARYRDRWQLSHPAYQVLEDRGEVGTAEQARELAATPTPIYPRGQGVATWTIEAALRPILDTLSPADIDETIPDDIRARDGMPGIIEALNAIHRPARIGDDRPARRRFAYEEALVLQVALARARLAAEAIPATRCPPREGGIHDAILAALPFDLTDAQVRAGRELDRRLDSERAMNVLLQGDVGAGKTLVALLAIARALDAGAQAALLAPTEVLAYQHFRTITHMLGPLATSASGGVAIELLTGSSRTPHRRQVLATLASGTPALVVGTHALLSDNVQLPGLALAVIDEQHRFGVNQRDRLRSDTPAHPHMLVMTATPIPRTVAMTVFGDLDTVVLDQVPARRVGVDTFLVSTARRAWVERAWQRAREEIAAGGRVFVVCPRIDEAEGEKARASVESVARTLRATPALAGVAIGELHGRMNSADKDRIMGDFAAGRLDLIVSTTVIEVGVDVPEATMMIVCDAESFGLSQLHQLRGRIGRGSKAGVCLALTSAAPNTTAMRRLEAFASTTDGFLLAQEDLELRSEGDILGDTQSGRRSGLRLLSVRRDADLISRARDDARALLEADPTLESVPGLVAALDDVDPSKRAYLERS</sequence>
<evidence type="ECO:0000256" key="8">
    <source>
        <dbReference type="ARBA" id="ARBA00049819"/>
    </source>
</evidence>
<dbReference type="GO" id="GO:0003678">
    <property type="term" value="F:DNA helicase activity"/>
    <property type="evidence" value="ECO:0007669"/>
    <property type="project" value="TreeGrafter"/>
</dbReference>
<dbReference type="Pfam" id="PF19833">
    <property type="entry name" value="RecG_dom3_C"/>
    <property type="match status" value="1"/>
</dbReference>
<dbReference type="Pfam" id="PF00270">
    <property type="entry name" value="DEAD"/>
    <property type="match status" value="1"/>
</dbReference>
<evidence type="ECO:0000256" key="4">
    <source>
        <dbReference type="ARBA" id="ARBA00022806"/>
    </source>
</evidence>
<keyword evidence="4 11" id="KW-0347">Helicase</keyword>
<proteinExistence type="predicted"/>
<organism evidence="11 12">
    <name type="scientific">Nanchangia anserum</name>
    <dbReference type="NCBI Taxonomy" id="2692125"/>
    <lineage>
        <taxon>Bacteria</taxon>
        <taxon>Bacillati</taxon>
        <taxon>Actinomycetota</taxon>
        <taxon>Actinomycetes</taxon>
        <taxon>Actinomycetales</taxon>
        <taxon>Actinomycetaceae</taxon>
        <taxon>Nanchangia</taxon>
    </lineage>
</organism>
<dbReference type="Gene3D" id="3.40.50.300">
    <property type="entry name" value="P-loop containing nucleotide triphosphate hydrolases"/>
    <property type="match status" value="2"/>
</dbReference>
<dbReference type="InterPro" id="IPR033454">
    <property type="entry name" value="RecG_wedge"/>
</dbReference>
<gene>
    <name evidence="11" type="ORF">H8R10_08235</name>
</gene>
<dbReference type="PROSITE" id="PS51192">
    <property type="entry name" value="HELICASE_ATP_BIND_1"/>
    <property type="match status" value="1"/>
</dbReference>
<dbReference type="Pfam" id="PF00271">
    <property type="entry name" value="Helicase_C"/>
    <property type="match status" value="1"/>
</dbReference>
<dbReference type="Pfam" id="PF17191">
    <property type="entry name" value="RecG_wedge"/>
    <property type="match status" value="1"/>
</dbReference>
<evidence type="ECO:0000313" key="12">
    <source>
        <dbReference type="Proteomes" id="UP000627538"/>
    </source>
</evidence>
<evidence type="ECO:0000256" key="7">
    <source>
        <dbReference type="ARBA" id="ARBA00023204"/>
    </source>
</evidence>
<evidence type="ECO:0000256" key="1">
    <source>
        <dbReference type="ARBA" id="ARBA00022741"/>
    </source>
</evidence>
<dbReference type="InterPro" id="IPR001650">
    <property type="entry name" value="Helicase_C-like"/>
</dbReference>
<feature type="domain" description="Helicase ATP-binding" evidence="9">
    <location>
        <begin position="290"/>
        <end position="458"/>
    </location>
</feature>
<evidence type="ECO:0000259" key="10">
    <source>
        <dbReference type="PROSITE" id="PS51194"/>
    </source>
</evidence>
<evidence type="ECO:0000259" key="9">
    <source>
        <dbReference type="PROSITE" id="PS51192"/>
    </source>
</evidence>
<keyword evidence="12" id="KW-1185">Reference proteome</keyword>
<dbReference type="SMART" id="SM00490">
    <property type="entry name" value="HELICc"/>
    <property type="match status" value="1"/>
</dbReference>
<dbReference type="InterPro" id="IPR027417">
    <property type="entry name" value="P-loop_NTPase"/>
</dbReference>
<comment type="caution">
    <text evidence="11">The sequence shown here is derived from an EMBL/GenBank/DDBJ whole genome shotgun (WGS) entry which is preliminary data.</text>
</comment>
<dbReference type="CDD" id="cd04488">
    <property type="entry name" value="RecG_wedge_OBF"/>
    <property type="match status" value="1"/>
</dbReference>
<keyword evidence="5" id="KW-0067">ATP-binding</keyword>
<dbReference type="Proteomes" id="UP000627538">
    <property type="component" value="Unassembled WGS sequence"/>
</dbReference>
<accession>A0A8I0G947</accession>
<keyword evidence="1" id="KW-0547">Nucleotide-binding</keyword>
<reference evidence="11 12" key="1">
    <citation type="submission" date="2020-08" db="EMBL/GenBank/DDBJ databases">
        <title>Winkia gen. nov., sp. nov., isolated from faeces of the Anser albifrons in China.</title>
        <authorList>
            <person name="Liu Q."/>
        </authorList>
    </citation>
    <scope>NUCLEOTIDE SEQUENCE [LARGE SCALE GENOMIC DNA]</scope>
    <source>
        <strain evidence="11 12">C62</strain>
    </source>
</reference>
<name>A0A8I0G947_9ACTO</name>
<evidence type="ECO:0000256" key="3">
    <source>
        <dbReference type="ARBA" id="ARBA00022801"/>
    </source>
</evidence>
<dbReference type="InterPro" id="IPR011545">
    <property type="entry name" value="DEAD/DEAH_box_helicase_dom"/>
</dbReference>
<dbReference type="AlphaFoldDB" id="A0A8I0G947"/>
<dbReference type="PANTHER" id="PTHR47964">
    <property type="entry name" value="ATP-DEPENDENT DNA HELICASE HOMOLOG RECG, CHLOROPLASTIC"/>
    <property type="match status" value="1"/>
</dbReference>